<evidence type="ECO:0000313" key="2">
    <source>
        <dbReference type="EMBL" id="AXE16229.1"/>
    </source>
</evidence>
<sequence length="287" mass="31200">MTLAELLTLLAANPDLANQLFDARVAEIQTHLTSKGFVIKPQADFDKAIADAKKEGDGEATKRNHTDWSKALSDVLGVQKPDGIKELDFFPEEIKKRITMPTDQNQTDKDLNDSRIKALEDKNKELLDSIANKEKALFERTKKATIDAHINSLNIAVPAHLKTNEEIEAYRQAQRNLVRASLLGMKAEETSDGSLAFYGEDGKALADAAGKPLGVDAITKQFYGPLLAPNSHQQGGTGSNPTGGSGGKYGVPFAEFQKALAEQGIAQGSEEFNKEFAEYEKVNPTLA</sequence>
<feature type="compositionally biased region" description="Gly residues" evidence="1">
    <location>
        <begin position="235"/>
        <end position="248"/>
    </location>
</feature>
<gene>
    <name evidence="2" type="ORF">DR864_00080</name>
    <name evidence="3" type="ORF">DR864_00355</name>
</gene>
<feature type="region of interest" description="Disordered" evidence="1">
    <location>
        <begin position="226"/>
        <end position="248"/>
    </location>
</feature>
<dbReference type="EMBL" id="CP030850">
    <property type="protein sequence ID" value="AXE16284.1"/>
    <property type="molecule type" value="Genomic_DNA"/>
</dbReference>
<dbReference type="KEGG" id="run:DR864_00080"/>
<proteinExistence type="predicted"/>
<dbReference type="RefSeq" id="WP_114065050.1">
    <property type="nucleotide sequence ID" value="NZ_CP030850.1"/>
</dbReference>
<dbReference type="Proteomes" id="UP000251993">
    <property type="component" value="Chromosome"/>
</dbReference>
<evidence type="ECO:0000313" key="4">
    <source>
        <dbReference type="Proteomes" id="UP000251993"/>
    </source>
</evidence>
<accession>A0A344TC58</accession>
<keyword evidence="4" id="KW-1185">Reference proteome</keyword>
<dbReference type="KEGG" id="run:DR864_00355"/>
<dbReference type="AlphaFoldDB" id="A0A344TC58"/>
<name>A0A344TC58_9BACT</name>
<protein>
    <recommendedName>
        <fullName evidence="5">Phage minor structural protein GP20</fullName>
    </recommendedName>
</protein>
<evidence type="ECO:0000313" key="3">
    <source>
        <dbReference type="EMBL" id="AXE16284.1"/>
    </source>
</evidence>
<organism evidence="2 4">
    <name type="scientific">Runella rosea</name>
    <dbReference type="NCBI Taxonomy" id="2259595"/>
    <lineage>
        <taxon>Bacteria</taxon>
        <taxon>Pseudomonadati</taxon>
        <taxon>Bacteroidota</taxon>
        <taxon>Cytophagia</taxon>
        <taxon>Cytophagales</taxon>
        <taxon>Spirosomataceae</taxon>
        <taxon>Runella</taxon>
    </lineage>
</organism>
<reference evidence="2 4" key="1">
    <citation type="submission" date="2018-07" db="EMBL/GenBank/DDBJ databases">
        <title>Genome sequencing of Runella.</title>
        <authorList>
            <person name="Baek M.-G."/>
            <person name="Yi H."/>
        </authorList>
    </citation>
    <scope>NUCLEOTIDE SEQUENCE [LARGE SCALE GENOMIC DNA]</scope>
    <source>
        <strain evidence="2 4">HYN0085</strain>
    </source>
</reference>
<evidence type="ECO:0000256" key="1">
    <source>
        <dbReference type="SAM" id="MobiDB-lite"/>
    </source>
</evidence>
<dbReference type="OrthoDB" id="8732661at2"/>
<evidence type="ECO:0008006" key="5">
    <source>
        <dbReference type="Google" id="ProtNLM"/>
    </source>
</evidence>
<dbReference type="EMBL" id="CP030850">
    <property type="protein sequence ID" value="AXE16229.1"/>
    <property type="molecule type" value="Genomic_DNA"/>
</dbReference>